<proteinExistence type="predicted"/>
<dbReference type="OrthoDB" id="6697591at2"/>
<evidence type="ECO:0000256" key="1">
    <source>
        <dbReference type="ARBA" id="ARBA00023015"/>
    </source>
</evidence>
<dbReference type="InterPro" id="IPR016032">
    <property type="entry name" value="Sig_transdc_resp-reg_C-effctor"/>
</dbReference>
<feature type="domain" description="HTH luxR-type" evidence="4">
    <location>
        <begin position="308"/>
        <end position="365"/>
    </location>
</feature>
<evidence type="ECO:0000313" key="5">
    <source>
        <dbReference type="EMBL" id="TNC09213.1"/>
    </source>
</evidence>
<dbReference type="SUPFAM" id="SSF46894">
    <property type="entry name" value="C-terminal effector domain of the bipartite response regulators"/>
    <property type="match status" value="1"/>
</dbReference>
<evidence type="ECO:0000256" key="3">
    <source>
        <dbReference type="ARBA" id="ARBA00023163"/>
    </source>
</evidence>
<keyword evidence="6" id="KW-1185">Reference proteome</keyword>
<evidence type="ECO:0000313" key="6">
    <source>
        <dbReference type="Proteomes" id="UP000305267"/>
    </source>
</evidence>
<keyword evidence="1" id="KW-0805">Transcription regulation</keyword>
<name>A0A5C4LAD3_9HYPH</name>
<keyword evidence="2" id="KW-0238">DNA-binding</keyword>
<accession>A0A5C4LAD3</accession>
<dbReference type="RefSeq" id="WP_139038856.1">
    <property type="nucleotide sequence ID" value="NZ_VDDA01000018.1"/>
</dbReference>
<reference evidence="5 6" key="1">
    <citation type="submission" date="2019-06" db="EMBL/GenBank/DDBJ databases">
        <title>Genome of Methylobacterium sp. 17Sr1-39.</title>
        <authorList>
            <person name="Seo T."/>
        </authorList>
    </citation>
    <scope>NUCLEOTIDE SEQUENCE [LARGE SCALE GENOMIC DNA]</scope>
    <source>
        <strain evidence="5 6">17Sr1-39</strain>
    </source>
</reference>
<sequence>MAETSLLACIDAVCAAGLDPELWPEALGQVSKITGSVGALLIPVFPAAAIPFVVSERLEAANRDYASGWAHHDSRVHASHRLALRPGLLITDGALFTPEEIARDPFYQDFLRRHGLGLGAYRLIPDGTGALASISLMRGFGCGAFEAAELLRVEQVSGHLARALHVNARFAEARCLAGDLEEAIEHLGTGLILLDGRGRARFVNAPARRLLGDGLSVDRDGCLAARLPAERPRLAGLLAAAASGQPSGPLLLARPQGAPLHLDALPTRGRGATADALSAAAGTRDGIMLLVRDTARATPAGTVDQLRQLGLTLAEARIADLIGQGQAPAEAADAFAISIATVRTHLKAINAKLGLSRQGELVALVMRLSAWTRADRP</sequence>
<dbReference type="GO" id="GO:0006355">
    <property type="term" value="P:regulation of DNA-templated transcription"/>
    <property type="evidence" value="ECO:0007669"/>
    <property type="project" value="InterPro"/>
</dbReference>
<evidence type="ECO:0000259" key="4">
    <source>
        <dbReference type="SMART" id="SM00421"/>
    </source>
</evidence>
<evidence type="ECO:0000256" key="2">
    <source>
        <dbReference type="ARBA" id="ARBA00023125"/>
    </source>
</evidence>
<dbReference type="PANTHER" id="PTHR44688">
    <property type="entry name" value="DNA-BINDING TRANSCRIPTIONAL ACTIVATOR DEVR_DOSR"/>
    <property type="match status" value="1"/>
</dbReference>
<dbReference type="InterPro" id="IPR036388">
    <property type="entry name" value="WH-like_DNA-bd_sf"/>
</dbReference>
<dbReference type="GO" id="GO:0003677">
    <property type="term" value="F:DNA binding"/>
    <property type="evidence" value="ECO:0007669"/>
    <property type="project" value="UniProtKB-KW"/>
</dbReference>
<dbReference type="Gene3D" id="1.10.10.10">
    <property type="entry name" value="Winged helix-like DNA-binding domain superfamily/Winged helix DNA-binding domain"/>
    <property type="match status" value="1"/>
</dbReference>
<gene>
    <name evidence="5" type="ORF">FF100_26975</name>
</gene>
<dbReference type="EMBL" id="VDDA01000018">
    <property type="protein sequence ID" value="TNC09213.1"/>
    <property type="molecule type" value="Genomic_DNA"/>
</dbReference>
<dbReference type="SMART" id="SM00421">
    <property type="entry name" value="HTH_LUXR"/>
    <property type="match status" value="1"/>
</dbReference>
<dbReference type="Proteomes" id="UP000305267">
    <property type="component" value="Unassembled WGS sequence"/>
</dbReference>
<dbReference type="PANTHER" id="PTHR44688:SF16">
    <property type="entry name" value="DNA-BINDING TRANSCRIPTIONAL ACTIVATOR DEVR_DOSR"/>
    <property type="match status" value="1"/>
</dbReference>
<dbReference type="InterPro" id="IPR000792">
    <property type="entry name" value="Tscrpt_reg_LuxR_C"/>
</dbReference>
<keyword evidence="3" id="KW-0804">Transcription</keyword>
<protein>
    <recommendedName>
        <fullName evidence="4">HTH luxR-type domain-containing protein</fullName>
    </recommendedName>
</protein>
<dbReference type="AlphaFoldDB" id="A0A5C4LAD3"/>
<comment type="caution">
    <text evidence="5">The sequence shown here is derived from an EMBL/GenBank/DDBJ whole genome shotgun (WGS) entry which is preliminary data.</text>
</comment>
<organism evidence="5 6">
    <name type="scientific">Methylobacterium terricola</name>
    <dbReference type="NCBI Taxonomy" id="2583531"/>
    <lineage>
        <taxon>Bacteria</taxon>
        <taxon>Pseudomonadati</taxon>
        <taxon>Pseudomonadota</taxon>
        <taxon>Alphaproteobacteria</taxon>
        <taxon>Hyphomicrobiales</taxon>
        <taxon>Methylobacteriaceae</taxon>
        <taxon>Methylobacterium</taxon>
    </lineage>
</organism>